<feature type="region of interest" description="Disordered" evidence="1">
    <location>
        <begin position="455"/>
        <end position="486"/>
    </location>
</feature>
<feature type="region of interest" description="Disordered" evidence="1">
    <location>
        <begin position="103"/>
        <end position="180"/>
    </location>
</feature>
<feature type="compositionally biased region" description="Polar residues" evidence="1">
    <location>
        <begin position="326"/>
        <end position="335"/>
    </location>
</feature>
<sequence length="1077" mass="109195">MLASAREMGMGHNSAFQNSAIYNGYTPGQLGGASTCGAPLRVRAHPTPAVSAPPPSCAKLAMHRGIAAPAGFRRYLWPPPYSGSQWGPRRAVFAHHPYCHPHPAHSSAAHGPQRLASQLHPPPGSHHPYTASVASSPHHHARAVLQPPPGVYGCDWSNPQPGPATSLSGELPAQGDGAGAAAQALVGHPMQVYRGRSESGLSSAPPHLPWEEGAGPHGESQTAPFGRKASQHKERRMAHALYAPPAWPPCHDMPAGSGGAAELERRDYASSLPNLPYMPYAAYVPPSGSVVAAAPQAALGPYDGDGTPLEHWQLQQQRPPAPGSLSAVSGQPTTSGAFHSGVPHLSVSRLVAPVGEDGGGAALEAALEGAWAPDAGSGPLFRLRSSASGLRGLPEASSADVELPDADSEPLPAHRACLMTMFSSLSASAAAGDAAADEGPNSVASLPDAVASPFGSTSGAALPRPVQVQVASRSRRRAAEDDGSSTVTRGAMGVFHPRLYLTGGDCIECGGEMMSRGRFERLAGTATAKWHVSIKVLPSGATLGRWLQQRGLPVLQGKPRKRRAGQGDADEEGEDEQDGCSSAGLREFASAPLPARLVWPVPGDAGRDAAPAAEHAAEGTPGAGLAAPEANGGFAGVGGGPNHDCATRHHGAAAGGDLPCAHDPLFTLLEDAGILDDMLVGDHPDAMAAGAAAGAVSTGGGAPVSGGCEQPPVTPVPRVLPRHHHHYHHHYSTRAAAHQSPFASSSSFAGMIPPASSEQVVASGRGFAMGDTSAVVSASGPSGPHGVQRARTSSLQSDCAPSLGFSSLSVDGSSSAAGTCGGGSRAGWSWGSGAGSARTLTGYQSGADAGAGMPCFGLSGAAPGPGRDADFSGRPGSSGMLAGGAAGPVALPGAYGRSSSAGLPALPAEAPSTSPFSAHGMKVERDMALGAWSSMPEHGWGGSAVVSHAAAAAQLGPIQLRLQPELAPPGMQPGAAADGQAAAGRWRQVHVTHRPARTAPQLPLHVRLLSHPGPRAYGQLAAPAYVARSGSWGGEAPDQQQQQRPAVSPSPGPFPSPPAVATVVRYPTAWAQHEHHW</sequence>
<feature type="compositionally biased region" description="Pro residues" evidence="1">
    <location>
        <begin position="1048"/>
        <end position="1058"/>
    </location>
</feature>
<feature type="region of interest" description="Disordered" evidence="1">
    <location>
        <begin position="554"/>
        <end position="581"/>
    </location>
</feature>
<feature type="region of interest" description="Disordered" evidence="1">
    <location>
        <begin position="604"/>
        <end position="629"/>
    </location>
</feature>
<feature type="compositionally biased region" description="Low complexity" evidence="1">
    <location>
        <begin position="608"/>
        <end position="624"/>
    </location>
</feature>
<dbReference type="EMBL" id="PGGS01001709">
    <property type="protein sequence ID" value="PNH00102.1"/>
    <property type="molecule type" value="Genomic_DNA"/>
</dbReference>
<feature type="compositionally biased region" description="Acidic residues" evidence="1">
    <location>
        <begin position="568"/>
        <end position="578"/>
    </location>
</feature>
<evidence type="ECO:0000256" key="1">
    <source>
        <dbReference type="SAM" id="MobiDB-lite"/>
    </source>
</evidence>
<feature type="compositionally biased region" description="Polar residues" evidence="1">
    <location>
        <begin position="157"/>
        <end position="168"/>
    </location>
</feature>
<dbReference type="AlphaFoldDB" id="A0A2J7ZIK4"/>
<feature type="region of interest" description="Disordered" evidence="1">
    <location>
        <begin position="195"/>
        <end position="232"/>
    </location>
</feature>
<name>A0A2J7ZIK4_9CHLO</name>
<feature type="region of interest" description="Disordered" evidence="1">
    <location>
        <begin position="695"/>
        <end position="720"/>
    </location>
</feature>
<protein>
    <submittedName>
        <fullName evidence="2">Uncharacterized protein</fullName>
    </submittedName>
</protein>
<accession>A0A2J7ZIK4</accession>
<proteinExistence type="predicted"/>
<gene>
    <name evidence="2" type="ORF">TSOC_014108</name>
</gene>
<feature type="region of interest" description="Disordered" evidence="1">
    <location>
        <begin position="773"/>
        <end position="795"/>
    </location>
</feature>
<keyword evidence="3" id="KW-1185">Reference proteome</keyword>
<dbReference type="OrthoDB" id="551189at2759"/>
<feature type="region of interest" description="Disordered" evidence="1">
    <location>
        <begin position="316"/>
        <end position="335"/>
    </location>
</feature>
<evidence type="ECO:0000313" key="3">
    <source>
        <dbReference type="Proteomes" id="UP000236333"/>
    </source>
</evidence>
<comment type="caution">
    <text evidence="2">The sequence shown here is derived from an EMBL/GenBank/DDBJ whole genome shotgun (WGS) entry which is preliminary data.</text>
</comment>
<reference evidence="2 3" key="1">
    <citation type="journal article" date="2017" name="Mol. Biol. Evol.">
        <title>The 4-celled Tetrabaena socialis nuclear genome reveals the essential components for genetic control of cell number at the origin of multicellularity in the volvocine lineage.</title>
        <authorList>
            <person name="Featherston J."/>
            <person name="Arakaki Y."/>
            <person name="Hanschen E.R."/>
            <person name="Ferris P.J."/>
            <person name="Michod R.E."/>
            <person name="Olson B.J.S.C."/>
            <person name="Nozaki H."/>
            <person name="Durand P.M."/>
        </authorList>
    </citation>
    <scope>NUCLEOTIDE SEQUENCE [LARGE SCALE GENOMIC DNA]</scope>
    <source>
        <strain evidence="2 3">NIES-571</strain>
    </source>
</reference>
<evidence type="ECO:0000313" key="2">
    <source>
        <dbReference type="EMBL" id="PNH00102.1"/>
    </source>
</evidence>
<organism evidence="2 3">
    <name type="scientific">Tetrabaena socialis</name>
    <dbReference type="NCBI Taxonomy" id="47790"/>
    <lineage>
        <taxon>Eukaryota</taxon>
        <taxon>Viridiplantae</taxon>
        <taxon>Chlorophyta</taxon>
        <taxon>core chlorophytes</taxon>
        <taxon>Chlorophyceae</taxon>
        <taxon>CS clade</taxon>
        <taxon>Chlamydomonadales</taxon>
        <taxon>Tetrabaenaceae</taxon>
        <taxon>Tetrabaena</taxon>
    </lineage>
</organism>
<feature type="region of interest" description="Disordered" evidence="1">
    <location>
        <begin position="1029"/>
        <end position="1060"/>
    </location>
</feature>
<dbReference type="Proteomes" id="UP000236333">
    <property type="component" value="Unassembled WGS sequence"/>
</dbReference>